<gene>
    <name evidence="2" type="ORF">Tco_0626405</name>
</gene>
<feature type="compositionally biased region" description="Basic and acidic residues" evidence="1">
    <location>
        <begin position="137"/>
        <end position="147"/>
    </location>
</feature>
<sequence>MSETNTHSRDALTGKITALTAENAKLKTELISKISSGSIASEKPKVLAPGMYAISPKYIPPQRRVNRVVPTPLPKKQQVTFKKPPRPSNRPTQKTVVQQNKKPNVPVNLSTGVKPATGASKPMSKSDTRNHSTLPAKSEKARRVEDHHRNLNKKNHVDSRLNVKRTGFVSNSNNVCNVCNECLIFVNHDKCVVRTLKSVKSVYPKTPKAKHNMKTTKKVWKAKVVASVKPQWKPTGRHFTLYDKYPLTRIAEPIVEPLELTPCVSSSSKVTMISRVTDYTLSYQKAGSKGISGCSRHMTGDRSKLINYVDTFIDSSIQLKKASQKVRTGFQRLPQLRDSWSSVSNEDANQKFPRSLPSAGATFIIFSLQNVALSLRIPQLMMFSTTIGFSNTSSHNPQYNNTSHTPCLRNQSSCPQLIIGTYNSLMKDTVEEMDLKWQVP</sequence>
<reference evidence="2" key="2">
    <citation type="submission" date="2022-01" db="EMBL/GenBank/DDBJ databases">
        <authorList>
            <person name="Yamashiro T."/>
            <person name="Shiraishi A."/>
            <person name="Satake H."/>
            <person name="Nakayama K."/>
        </authorList>
    </citation>
    <scope>NUCLEOTIDE SEQUENCE</scope>
</reference>
<keyword evidence="3" id="KW-1185">Reference proteome</keyword>
<reference evidence="2" key="1">
    <citation type="journal article" date="2022" name="Int. J. Mol. Sci.">
        <title>Draft Genome of Tanacetum Coccineum: Genomic Comparison of Closely Related Tanacetum-Family Plants.</title>
        <authorList>
            <person name="Yamashiro T."/>
            <person name="Shiraishi A."/>
            <person name="Nakayama K."/>
            <person name="Satake H."/>
        </authorList>
    </citation>
    <scope>NUCLEOTIDE SEQUENCE</scope>
</reference>
<feature type="compositionally biased region" description="Polar residues" evidence="1">
    <location>
        <begin position="89"/>
        <end position="111"/>
    </location>
</feature>
<name>A0ABQ4WJJ6_9ASTR</name>
<comment type="caution">
    <text evidence="2">The sequence shown here is derived from an EMBL/GenBank/DDBJ whole genome shotgun (WGS) entry which is preliminary data.</text>
</comment>
<dbReference type="Proteomes" id="UP001151760">
    <property type="component" value="Unassembled WGS sequence"/>
</dbReference>
<evidence type="ECO:0000256" key="1">
    <source>
        <dbReference type="SAM" id="MobiDB-lite"/>
    </source>
</evidence>
<accession>A0ABQ4WJJ6</accession>
<organism evidence="2 3">
    <name type="scientific">Tanacetum coccineum</name>
    <dbReference type="NCBI Taxonomy" id="301880"/>
    <lineage>
        <taxon>Eukaryota</taxon>
        <taxon>Viridiplantae</taxon>
        <taxon>Streptophyta</taxon>
        <taxon>Embryophyta</taxon>
        <taxon>Tracheophyta</taxon>
        <taxon>Spermatophyta</taxon>
        <taxon>Magnoliopsida</taxon>
        <taxon>eudicotyledons</taxon>
        <taxon>Gunneridae</taxon>
        <taxon>Pentapetalae</taxon>
        <taxon>asterids</taxon>
        <taxon>campanulids</taxon>
        <taxon>Asterales</taxon>
        <taxon>Asteraceae</taxon>
        <taxon>Asteroideae</taxon>
        <taxon>Anthemideae</taxon>
        <taxon>Anthemidinae</taxon>
        <taxon>Tanacetum</taxon>
    </lineage>
</organism>
<evidence type="ECO:0000313" key="3">
    <source>
        <dbReference type="Proteomes" id="UP001151760"/>
    </source>
</evidence>
<proteinExistence type="predicted"/>
<protein>
    <submittedName>
        <fullName evidence="2">Uncharacterized protein</fullName>
    </submittedName>
</protein>
<evidence type="ECO:0000313" key="2">
    <source>
        <dbReference type="EMBL" id="GJS53043.1"/>
    </source>
</evidence>
<feature type="region of interest" description="Disordered" evidence="1">
    <location>
        <begin position="63"/>
        <end position="147"/>
    </location>
</feature>
<dbReference type="EMBL" id="BQNB010008698">
    <property type="protein sequence ID" value="GJS53043.1"/>
    <property type="molecule type" value="Genomic_DNA"/>
</dbReference>